<dbReference type="SUPFAM" id="SSF52540">
    <property type="entry name" value="P-loop containing nucleoside triphosphate hydrolases"/>
    <property type="match status" value="1"/>
</dbReference>
<dbReference type="PANTHER" id="PTHR22796">
    <property type="entry name" value="URG4-RELATED"/>
    <property type="match status" value="1"/>
</dbReference>
<feature type="compositionally biased region" description="Basic residues" evidence="1">
    <location>
        <begin position="1"/>
        <end position="18"/>
    </location>
</feature>
<dbReference type="Proteomes" id="UP000053257">
    <property type="component" value="Unassembled WGS sequence"/>
</dbReference>
<gene>
    <name evidence="3" type="ORF">PHLGIDRAFT_113364</name>
</gene>
<dbReference type="Gene3D" id="3.40.50.300">
    <property type="entry name" value="P-loop containing nucleotide triphosphate hydrolases"/>
    <property type="match status" value="1"/>
</dbReference>
<sequence length="1922" mass="215018">MSPASRKKAKKERNRKGKGTSTPSTAAREDDGRKASSLQTVNADLGASPSSSDRDLSASPITPSTGALTPEDVVMEDQTHPGGSSNPAQNGASSHDNDTTSPTEGFASEDHTAANTMDLGASVDLVNSIDGMYRILDPVIEQSSSGLVDKIIICQDSFGRFVNDTCSGAYQSMTHVNFAALDQLSIHPIGIYGSKSEIVRYLRDLDMIDDDTALLLRKGKDDMPNSQTLRTGLYLLRDASLSVVYVIFWPQDTTWSDDCISSVKRNRVTFMRYLTKIADQIVALISDEHADAIVWGSNDSKPSHDDDMEALDDLENVDRLYTFEVSKTKEQEENVTSSPGFNITNERVAIHELPDDPSVTPDMLAPRLVGGDSALGVMTVEESGSFTMNDSLSEETLELLRIAGLSKHVPEAWTVLQTQRQTSAQQTQVEEQKVLAQLEASLRDEHDLVRAALLWEAANDVVEKFPTFTHEELIQPPQSEDAVRQGRALLDNLCAMHHSVASERKQLCSNSKLRGLKAKEFTTRKEHILQLVDLLDKSPDMPTDTQHMLILEVLESPISSAAQPPSRKLLSKLSDTVLSFIPGNVFGGESRDQRIAPVKDEDFIAMIPSLTEKHPVLVETVSEAVAMARAQFTGHIHKEVHRVVRNIEEARRSTCKTHLKPRSEAKKKGDLDESRRCFFQGIKDRFLRDKEHYLEISAVRPERNYGYWNKGNARIIGTQRWKSAATLRYKIHPLQLTEGDRHSMQLDPSHVPTPRHAAAAAHNFQLAAEQCLLYFQMLQNDKCLVIITGENGSVDVYLERFSDIDNAIQRHQTKKHLNQDRLGSRFLLAYDESKRMLAVFAVDKLQLHVLVFDEHFKSLQLLGNIIELRAWYDQQVSFTFLVFRSGPSEDLLIVEDGGHARLFSIITQQFRPSSLQFTFQPTAILSSPDGSAFITVQTNSDVTALQAYHWASFGNSDGISIEAPEQPLTHLVLTSFVDKSSCHLVGMDRASRSIRSTALHITHKSTEFTFQENGRRRQNRSSDVTTVHNSLVDCHCEVWTRFPVVPAVRRHTFKSSQRATRSITFVSHHSPDLYRRYFSDLISSFVKSTRKPVGRELSGIIVNALPYPAFMKGVGVETSEFRAGEWLVDLLCLIPIHIAVAQNDRFVPLKDGVHSPEFERTLLGATVEQVTDRLSFGWYESIFASYMANKPVRVVSSMGEQSVGKSFALNHLVDTSFAGSAMRTTEGVWMSVTPTDDMLIVALDFEGVHSLERSVQEDSLLVLFNTAISNLVLFRNNFAMSRDITNLFQSFQSSAMVLDPAANPSLFKSRLVIVVKDVVNSDEREIMKEFSVKFQQIVAVEQESNFLTRLHEGQLAIMPWPVIESRQFYVLFGAVKKMLDEQPVTHGKAGVFLQIMKTLMAKLKTNDWGSLDQNLAMHRAQLLQTMLPLAFKYGAIEPEPNYEALKDIDNGADLNSPAVSRNLHFYVPLNPSADDNTEEQTVTDRAALLHTVISSYRGGARDAALNDSEWIDELDDYLLHCIQSRIEYVQHWLDINTSRFQTDITTFQGLRREFEASVVMLKASADTMKAFTTAVRRMFALAVANSSMNIWVMVSPVVYHHTQLEHETSHGSMSRTRWAVEGSDDPVVVVNGRKFGANDDGAPLLCSMICKEQGRHVHIDWCQTQQDEVCSGAGFQHIDTLIQPQPTRAKDFVAHDLYWRRTGFKDPYSQESRIEFSKCDAMCPGKEHEADASGQAHPSYCTLPIFHEPADAEDEAATGYTSGDGHHFSCRNPALLQQAFHVIFVIDRSGSMGLQDRQPLRNTPVTGRIAVRHNDRLGAVYSSLYAFWTARHGALGSAANRRDSYSVILFDHDLDTPVTNDFQSTPDQLLNLVLQHESRGGTDYTMALAAARSCMENNWSTERQVSLSQYLIRALMVAIAHL</sequence>
<protein>
    <recommendedName>
        <fullName evidence="2">Guanylate-binding protein N-terminal domain-containing protein</fullName>
    </recommendedName>
</protein>
<dbReference type="SUPFAM" id="SSF53300">
    <property type="entry name" value="vWA-like"/>
    <property type="match status" value="1"/>
</dbReference>
<dbReference type="InterPro" id="IPR036465">
    <property type="entry name" value="vWFA_dom_sf"/>
</dbReference>
<evidence type="ECO:0000256" key="1">
    <source>
        <dbReference type="SAM" id="MobiDB-lite"/>
    </source>
</evidence>
<dbReference type="STRING" id="745531.A0A0C3S829"/>
<accession>A0A0C3S829</accession>
<evidence type="ECO:0000259" key="2">
    <source>
        <dbReference type="Pfam" id="PF02263"/>
    </source>
</evidence>
<dbReference type="Gene3D" id="3.40.50.410">
    <property type="entry name" value="von Willebrand factor, type A domain"/>
    <property type="match status" value="1"/>
</dbReference>
<feature type="domain" description="Guanylate-binding protein N-terminal" evidence="2">
    <location>
        <begin position="1187"/>
        <end position="1263"/>
    </location>
</feature>
<dbReference type="OrthoDB" id="2343366at2759"/>
<feature type="region of interest" description="Disordered" evidence="1">
    <location>
        <begin position="1"/>
        <end position="108"/>
    </location>
</feature>
<dbReference type="PANTHER" id="PTHR22796:SF1">
    <property type="entry name" value="VWFA DOMAIN-CONTAINING PROTEIN"/>
    <property type="match status" value="1"/>
</dbReference>
<evidence type="ECO:0000313" key="4">
    <source>
        <dbReference type="Proteomes" id="UP000053257"/>
    </source>
</evidence>
<dbReference type="InterPro" id="IPR027417">
    <property type="entry name" value="P-loop_NTPase"/>
</dbReference>
<name>A0A0C3S829_PHLG1</name>
<organism evidence="3 4">
    <name type="scientific">Phlebiopsis gigantea (strain 11061_1 CR5-6)</name>
    <name type="common">White-rot fungus</name>
    <name type="synonym">Peniophora gigantea</name>
    <dbReference type="NCBI Taxonomy" id="745531"/>
    <lineage>
        <taxon>Eukaryota</taxon>
        <taxon>Fungi</taxon>
        <taxon>Dikarya</taxon>
        <taxon>Basidiomycota</taxon>
        <taxon>Agaricomycotina</taxon>
        <taxon>Agaricomycetes</taxon>
        <taxon>Polyporales</taxon>
        <taxon>Phanerochaetaceae</taxon>
        <taxon>Phlebiopsis</taxon>
    </lineage>
</organism>
<dbReference type="InterPro" id="IPR015894">
    <property type="entry name" value="Guanylate-bd_N"/>
</dbReference>
<dbReference type="GO" id="GO:0005525">
    <property type="term" value="F:GTP binding"/>
    <property type="evidence" value="ECO:0007669"/>
    <property type="project" value="InterPro"/>
</dbReference>
<dbReference type="HOGENOM" id="CLU_000401_0_0_1"/>
<dbReference type="EMBL" id="KN840438">
    <property type="protein sequence ID" value="KIP12766.1"/>
    <property type="molecule type" value="Genomic_DNA"/>
</dbReference>
<reference evidence="3 4" key="1">
    <citation type="journal article" date="2014" name="PLoS Genet.">
        <title>Analysis of the Phlebiopsis gigantea genome, transcriptome and secretome provides insight into its pioneer colonization strategies of wood.</title>
        <authorList>
            <person name="Hori C."/>
            <person name="Ishida T."/>
            <person name="Igarashi K."/>
            <person name="Samejima M."/>
            <person name="Suzuki H."/>
            <person name="Master E."/>
            <person name="Ferreira P."/>
            <person name="Ruiz-Duenas F.J."/>
            <person name="Held B."/>
            <person name="Canessa P."/>
            <person name="Larrondo L.F."/>
            <person name="Schmoll M."/>
            <person name="Druzhinina I.S."/>
            <person name="Kubicek C.P."/>
            <person name="Gaskell J.A."/>
            <person name="Kersten P."/>
            <person name="St John F."/>
            <person name="Glasner J."/>
            <person name="Sabat G."/>
            <person name="Splinter BonDurant S."/>
            <person name="Syed K."/>
            <person name="Yadav J."/>
            <person name="Mgbeahuruike A.C."/>
            <person name="Kovalchuk A."/>
            <person name="Asiegbu F.O."/>
            <person name="Lackner G."/>
            <person name="Hoffmeister D."/>
            <person name="Rencoret J."/>
            <person name="Gutierrez A."/>
            <person name="Sun H."/>
            <person name="Lindquist E."/>
            <person name="Barry K."/>
            <person name="Riley R."/>
            <person name="Grigoriev I.V."/>
            <person name="Henrissat B."/>
            <person name="Kues U."/>
            <person name="Berka R.M."/>
            <person name="Martinez A.T."/>
            <person name="Covert S.F."/>
            <person name="Blanchette R.A."/>
            <person name="Cullen D."/>
        </authorList>
    </citation>
    <scope>NUCLEOTIDE SEQUENCE [LARGE SCALE GENOMIC DNA]</scope>
    <source>
        <strain evidence="3 4">11061_1 CR5-6</strain>
    </source>
</reference>
<dbReference type="GO" id="GO:0003924">
    <property type="term" value="F:GTPase activity"/>
    <property type="evidence" value="ECO:0007669"/>
    <property type="project" value="InterPro"/>
</dbReference>
<feature type="compositionally biased region" description="Polar residues" evidence="1">
    <location>
        <begin position="81"/>
        <end position="103"/>
    </location>
</feature>
<evidence type="ECO:0000313" key="3">
    <source>
        <dbReference type="EMBL" id="KIP12766.1"/>
    </source>
</evidence>
<proteinExistence type="predicted"/>
<keyword evidence="4" id="KW-1185">Reference proteome</keyword>
<dbReference type="Pfam" id="PF02263">
    <property type="entry name" value="GBP"/>
    <property type="match status" value="1"/>
</dbReference>